<evidence type="ECO:0000313" key="1">
    <source>
        <dbReference type="EMBL" id="QNO49421.1"/>
    </source>
</evidence>
<accession>A0A7G9YN37</accession>
<name>A0A7G9YN37_9EURY</name>
<protein>
    <submittedName>
        <fullName evidence="1">Uncharacterized protein</fullName>
    </submittedName>
</protein>
<reference evidence="1" key="1">
    <citation type="submission" date="2020-06" db="EMBL/GenBank/DDBJ databases">
        <title>Unique genomic features of the anaerobic methanotrophic archaea.</title>
        <authorList>
            <person name="Chadwick G.L."/>
            <person name="Skennerton C.T."/>
            <person name="Laso-Perez R."/>
            <person name="Leu A.O."/>
            <person name="Speth D.R."/>
            <person name="Yu H."/>
            <person name="Morgan-Lang C."/>
            <person name="Hatzenpichler R."/>
            <person name="Goudeau D."/>
            <person name="Malmstrom R."/>
            <person name="Brazelton W.J."/>
            <person name="Woyke T."/>
            <person name="Hallam S.J."/>
            <person name="Tyson G.W."/>
            <person name="Wegener G."/>
            <person name="Boetius A."/>
            <person name="Orphan V."/>
        </authorList>
    </citation>
    <scope>NUCLEOTIDE SEQUENCE</scope>
</reference>
<dbReference type="EMBL" id="MT631379">
    <property type="protein sequence ID" value="QNO49421.1"/>
    <property type="molecule type" value="Genomic_DNA"/>
</dbReference>
<sequence>MFHCEVFGHLPVKILPSHILCSMDDAIGSIVLTNTTIRILPINSIPNFVKENRQTARVTS</sequence>
<gene>
    <name evidence="1" type="ORF">JHKIABMC_00027</name>
</gene>
<proteinExistence type="predicted"/>
<dbReference type="AlphaFoldDB" id="A0A7G9YN37"/>
<organism evidence="1">
    <name type="scientific">Candidatus Methanogaster sp. ANME-2c ERB4</name>
    <dbReference type="NCBI Taxonomy" id="2759911"/>
    <lineage>
        <taxon>Archaea</taxon>
        <taxon>Methanobacteriati</taxon>
        <taxon>Methanobacteriota</taxon>
        <taxon>Stenosarchaea group</taxon>
        <taxon>Methanomicrobia</taxon>
        <taxon>Methanosarcinales</taxon>
        <taxon>ANME-2 cluster</taxon>
        <taxon>Candidatus Methanogasteraceae</taxon>
        <taxon>Candidatus Methanogaster</taxon>
    </lineage>
</organism>